<gene>
    <name evidence="1" type="ORF">METZ01_LOCUS396220</name>
</gene>
<protein>
    <submittedName>
        <fullName evidence="1">Uncharacterized protein</fullName>
    </submittedName>
</protein>
<dbReference type="AlphaFoldDB" id="A0A382VA08"/>
<dbReference type="EMBL" id="UINC01150366">
    <property type="protein sequence ID" value="SVD43366.1"/>
    <property type="molecule type" value="Genomic_DNA"/>
</dbReference>
<name>A0A382VA08_9ZZZZ</name>
<accession>A0A382VA08</accession>
<feature type="non-terminal residue" evidence="1">
    <location>
        <position position="56"/>
    </location>
</feature>
<organism evidence="1">
    <name type="scientific">marine metagenome</name>
    <dbReference type="NCBI Taxonomy" id="408172"/>
    <lineage>
        <taxon>unclassified sequences</taxon>
        <taxon>metagenomes</taxon>
        <taxon>ecological metagenomes</taxon>
    </lineage>
</organism>
<reference evidence="1" key="1">
    <citation type="submission" date="2018-05" db="EMBL/GenBank/DDBJ databases">
        <authorList>
            <person name="Lanie J.A."/>
            <person name="Ng W.-L."/>
            <person name="Kazmierczak K.M."/>
            <person name="Andrzejewski T.M."/>
            <person name="Davidsen T.M."/>
            <person name="Wayne K.J."/>
            <person name="Tettelin H."/>
            <person name="Glass J.I."/>
            <person name="Rusch D."/>
            <person name="Podicherti R."/>
            <person name="Tsui H.-C.T."/>
            <person name="Winkler M.E."/>
        </authorList>
    </citation>
    <scope>NUCLEOTIDE SEQUENCE</scope>
</reference>
<proteinExistence type="predicted"/>
<evidence type="ECO:0000313" key="1">
    <source>
        <dbReference type="EMBL" id="SVD43366.1"/>
    </source>
</evidence>
<sequence length="56" mass="6485">MKVFLLNEINKYDSYGINLLSSILKKEGHESRVFLVPDLIENTTITMNWLKAFKPA</sequence>